<sequence length="95" mass="10342">MESTIRDVQRVAEIRACRIQAVQLSSSTNLAQVFASPNTYGAVYLVKLLDVHPALGKVVGRRLMDTLALPSFVTVSQLDSTQQKAILTACGEQHD</sequence>
<organism evidence="1">
    <name type="scientific">freshwater metagenome</name>
    <dbReference type="NCBI Taxonomy" id="449393"/>
    <lineage>
        <taxon>unclassified sequences</taxon>
        <taxon>metagenomes</taxon>
        <taxon>ecological metagenomes</taxon>
    </lineage>
</organism>
<dbReference type="EMBL" id="CAEZTI010000009">
    <property type="protein sequence ID" value="CAB4556713.1"/>
    <property type="molecule type" value="Genomic_DNA"/>
</dbReference>
<evidence type="ECO:0000313" key="2">
    <source>
        <dbReference type="EMBL" id="CAB5000396.1"/>
    </source>
</evidence>
<protein>
    <submittedName>
        <fullName evidence="1">Unannotated protein</fullName>
    </submittedName>
</protein>
<reference evidence="1" key="1">
    <citation type="submission" date="2020-05" db="EMBL/GenBank/DDBJ databases">
        <authorList>
            <person name="Chiriac C."/>
            <person name="Salcher M."/>
            <person name="Ghai R."/>
            <person name="Kavagutti S V."/>
        </authorList>
    </citation>
    <scope>NUCLEOTIDE SEQUENCE</scope>
</reference>
<accession>A0A6J6D351</accession>
<dbReference type="Gene3D" id="1.10.8.50">
    <property type="match status" value="1"/>
</dbReference>
<proteinExistence type="predicted"/>
<dbReference type="AlphaFoldDB" id="A0A6J6D351"/>
<gene>
    <name evidence="1" type="ORF">UFOPK1619_00101</name>
    <name evidence="2" type="ORF">UFOPK4057_00269</name>
</gene>
<dbReference type="EMBL" id="CAFBPC010000041">
    <property type="protein sequence ID" value="CAB5000396.1"/>
    <property type="molecule type" value="Genomic_DNA"/>
</dbReference>
<evidence type="ECO:0000313" key="1">
    <source>
        <dbReference type="EMBL" id="CAB4556713.1"/>
    </source>
</evidence>
<name>A0A6J6D351_9ZZZZ</name>